<comment type="subcellular location">
    <subcellularLocation>
        <location evidence="1 8">Nucleus</location>
    </subcellularLocation>
</comment>
<dbReference type="GO" id="GO:0006388">
    <property type="term" value="P:tRNA splicing, via endonucleolytic cleavage and ligation"/>
    <property type="evidence" value="ECO:0007669"/>
    <property type="project" value="TreeGrafter"/>
</dbReference>
<evidence type="ECO:0000256" key="4">
    <source>
        <dbReference type="ARBA" id="ARBA00022664"/>
    </source>
</evidence>
<sequence length="482" mass="53038">MSVPSYLDQNAPTEISIPHGAEWRFEVPYKTIMTLTVKDGVGEIFGTELPNDVALRLTGRKGAVYAPLSSGCRLQFETHPNRDNINTSNEDELVHQYVSTDTVVPQLANLSFALEVVRLQAAADRLRQKTGPKVLIVGNSLAGKTAAAKTLVSYAAKMERVPVLVNLDPKEGVFSLPGLLTATAVRDFLDVESVNGWGGSPTTGATPHIPKQPLVRSYGFVGVSENVELYKYQLEQLGRATLARLKDDDDARVGGLVVDTPPLTMKDIDVIETIVLSFSIDLIVVAGNDRLVVDLGRKFELQISQNALAVVKISRCNAVTEIEESFVRKCQEDTIREYFNGNFRTRLSPLKFDVDMKTYVIYKVARLLDYTSQMAFLPSGDSYTADVEGEEAPQKEESLEKYFVKLDDPNSSNLENSIIVITLVPVPANGVVLPLELLDSSVLGYAHVLKVDDAKQKMSMLFPSSNNIPRHVLIATDIGYME</sequence>
<organism evidence="12 13">
    <name type="scientific">Australozyma saopauloensis</name>
    <dbReference type="NCBI Taxonomy" id="291208"/>
    <lineage>
        <taxon>Eukaryota</taxon>
        <taxon>Fungi</taxon>
        <taxon>Dikarya</taxon>
        <taxon>Ascomycota</taxon>
        <taxon>Saccharomycotina</taxon>
        <taxon>Pichiomycetes</taxon>
        <taxon>Metschnikowiaceae</taxon>
        <taxon>Australozyma</taxon>
    </lineage>
</organism>
<dbReference type="InterPro" id="IPR027417">
    <property type="entry name" value="P-loop_NTPase"/>
</dbReference>
<dbReference type="Gene3D" id="3.40.50.300">
    <property type="entry name" value="P-loop containing nucleotide triphosphate hydrolases"/>
    <property type="match status" value="1"/>
</dbReference>
<evidence type="ECO:0000259" key="10">
    <source>
        <dbReference type="Pfam" id="PF16573"/>
    </source>
</evidence>
<keyword evidence="6 8" id="KW-0067">ATP-binding</keyword>
<comment type="similarity">
    <text evidence="8">Belongs to the Clp1 family. Clp1 subfamily.</text>
</comment>
<dbReference type="EMBL" id="CP138898">
    <property type="protein sequence ID" value="WPK26545.1"/>
    <property type="molecule type" value="Genomic_DNA"/>
</dbReference>
<keyword evidence="5 8" id="KW-0547">Nucleotide-binding</keyword>
<evidence type="ECO:0000256" key="1">
    <source>
        <dbReference type="ARBA" id="ARBA00004123"/>
    </source>
</evidence>
<dbReference type="GO" id="GO:0005524">
    <property type="term" value="F:ATP binding"/>
    <property type="evidence" value="ECO:0007669"/>
    <property type="project" value="UniProtKB-UniRule"/>
</dbReference>
<keyword evidence="7 8" id="KW-0539">Nucleus</keyword>
<comment type="subunit">
    <text evidence="8">Component of a pre-mRNA cleavage factor complex. Interacts directly with PCF11.</text>
</comment>
<keyword evidence="4 8" id="KW-0507">mRNA processing</keyword>
<dbReference type="GO" id="GO:0005849">
    <property type="term" value="C:mRNA cleavage factor complex"/>
    <property type="evidence" value="ECO:0007669"/>
    <property type="project" value="UniProtKB-UniRule"/>
</dbReference>
<protein>
    <recommendedName>
        <fullName evidence="3">Polynucleotide 5'-hydroxyl-kinase GRC3</fullName>
    </recommendedName>
    <alternativeName>
        <fullName evidence="2">Polynucleotide 5'-hydroxyl-kinase grc3</fullName>
    </alternativeName>
</protein>
<dbReference type="InterPro" id="IPR010655">
    <property type="entry name" value="Clp1_C"/>
</dbReference>
<dbReference type="InterPro" id="IPR038239">
    <property type="entry name" value="Clp1_N_sf"/>
</dbReference>
<name>A0AAX4HDC5_9ASCO</name>
<evidence type="ECO:0000256" key="8">
    <source>
        <dbReference type="HAMAP-Rule" id="MF_03035"/>
    </source>
</evidence>
<dbReference type="InterPro" id="IPR038238">
    <property type="entry name" value="Clp1_C_sf"/>
</dbReference>
<dbReference type="Gene3D" id="2.40.30.330">
    <property type="entry name" value="Pre-mRNA cleavage complex subunit Clp1, C-terminal domain"/>
    <property type="match status" value="1"/>
</dbReference>
<dbReference type="PANTHER" id="PTHR12755">
    <property type="entry name" value="CLEAVAGE/POLYADENYLATION FACTOR IA SUBUNIT CLP1P"/>
    <property type="match status" value="1"/>
</dbReference>
<evidence type="ECO:0000256" key="6">
    <source>
        <dbReference type="ARBA" id="ARBA00022840"/>
    </source>
</evidence>
<dbReference type="Pfam" id="PF16575">
    <property type="entry name" value="CLP1_P"/>
    <property type="match status" value="1"/>
</dbReference>
<dbReference type="Pfam" id="PF06807">
    <property type="entry name" value="Clp1"/>
    <property type="match status" value="1"/>
</dbReference>
<comment type="function">
    <text evidence="8">Required for endonucleolytic cleavage during polyadenylation-dependent pre-mRNA 3'-end formation.</text>
</comment>
<feature type="binding site" evidence="8">
    <location>
        <position position="61"/>
    </location>
    <ligand>
        <name>ATP</name>
        <dbReference type="ChEBI" id="CHEBI:30616"/>
    </ligand>
</feature>
<accession>A0AAX4HDC5</accession>
<feature type="domain" description="Clp1 C-terminal" evidence="9">
    <location>
        <begin position="347"/>
        <end position="482"/>
    </location>
</feature>
<evidence type="ECO:0000256" key="7">
    <source>
        <dbReference type="ARBA" id="ARBA00023242"/>
    </source>
</evidence>
<dbReference type="Pfam" id="PF16573">
    <property type="entry name" value="CLP1_N"/>
    <property type="match status" value="1"/>
</dbReference>
<reference evidence="12 13" key="1">
    <citation type="submission" date="2023-10" db="EMBL/GenBank/DDBJ databases">
        <title>Draft Genome Sequence of Candida saopaulonensis from a very Premature Infant with Sepsis.</title>
        <authorList>
            <person name="Ning Y."/>
            <person name="Dai R."/>
            <person name="Xiao M."/>
            <person name="Xu Y."/>
            <person name="Yan Q."/>
            <person name="Zhang L."/>
        </authorList>
    </citation>
    <scope>NUCLEOTIDE SEQUENCE [LARGE SCALE GENOMIC DNA]</scope>
    <source>
        <strain evidence="12 13">19XY460</strain>
    </source>
</reference>
<evidence type="ECO:0000256" key="3">
    <source>
        <dbReference type="ARBA" id="ARBA00019824"/>
    </source>
</evidence>
<dbReference type="InterPro" id="IPR032319">
    <property type="entry name" value="CLP1_P"/>
</dbReference>
<dbReference type="InterPro" id="IPR032324">
    <property type="entry name" value="Clp1_N"/>
</dbReference>
<dbReference type="GO" id="GO:0031124">
    <property type="term" value="P:mRNA 3'-end processing"/>
    <property type="evidence" value="ECO:0007669"/>
    <property type="project" value="UniProtKB-UniRule"/>
</dbReference>
<dbReference type="Gene3D" id="2.60.120.1030">
    <property type="entry name" value="Clp1, DNA binding domain"/>
    <property type="match status" value="1"/>
</dbReference>
<dbReference type="InterPro" id="IPR028606">
    <property type="entry name" value="Clp1"/>
</dbReference>
<feature type="domain" description="Clp1 P-loop" evidence="11">
    <location>
        <begin position="138"/>
        <end position="341"/>
    </location>
</feature>
<evidence type="ECO:0000256" key="5">
    <source>
        <dbReference type="ARBA" id="ARBA00022741"/>
    </source>
</evidence>
<dbReference type="Proteomes" id="UP001338582">
    <property type="component" value="Chromosome 5"/>
</dbReference>
<evidence type="ECO:0000259" key="9">
    <source>
        <dbReference type="Pfam" id="PF06807"/>
    </source>
</evidence>
<dbReference type="InterPro" id="IPR045116">
    <property type="entry name" value="Clp1/Grc3"/>
</dbReference>
<evidence type="ECO:0000259" key="11">
    <source>
        <dbReference type="Pfam" id="PF16575"/>
    </source>
</evidence>
<evidence type="ECO:0000256" key="2">
    <source>
        <dbReference type="ARBA" id="ARBA00018706"/>
    </source>
</evidence>
<gene>
    <name evidence="8" type="primary">CLP1</name>
    <name evidence="12" type="ORF">PUMCH_003903</name>
</gene>
<feature type="binding site" evidence="8">
    <location>
        <position position="22"/>
    </location>
    <ligand>
        <name>ATP</name>
        <dbReference type="ChEBI" id="CHEBI:30616"/>
    </ligand>
</feature>
<dbReference type="GO" id="GO:0051731">
    <property type="term" value="F:polynucleotide 5'-hydroxyl-kinase activity"/>
    <property type="evidence" value="ECO:0007669"/>
    <property type="project" value="InterPro"/>
</dbReference>
<proteinExistence type="inferred from homology"/>
<feature type="domain" description="Clp1 N-terminal" evidence="10">
    <location>
        <begin position="17"/>
        <end position="121"/>
    </location>
</feature>
<feature type="binding site" evidence="8">
    <location>
        <begin position="141"/>
        <end position="146"/>
    </location>
    <ligand>
        <name>ATP</name>
        <dbReference type="ChEBI" id="CHEBI:30616"/>
    </ligand>
</feature>
<dbReference type="HAMAP" id="MF_03035">
    <property type="entry name" value="Clp1"/>
    <property type="match status" value="1"/>
</dbReference>
<evidence type="ECO:0000313" key="12">
    <source>
        <dbReference type="EMBL" id="WPK26545.1"/>
    </source>
</evidence>
<keyword evidence="13" id="KW-1185">Reference proteome</keyword>
<dbReference type="PANTHER" id="PTHR12755:SF6">
    <property type="entry name" value="POLYRIBONUCLEOTIDE 5'-HYDROXYL-KINASE CLP1"/>
    <property type="match status" value="1"/>
</dbReference>
<evidence type="ECO:0000313" key="13">
    <source>
        <dbReference type="Proteomes" id="UP001338582"/>
    </source>
</evidence>
<dbReference type="AlphaFoldDB" id="A0AAX4HDC5"/>